<dbReference type="SMART" id="SM00065">
    <property type="entry name" value="GAF"/>
    <property type="match status" value="1"/>
</dbReference>
<dbReference type="GO" id="GO:0006171">
    <property type="term" value="P:cAMP biosynthetic process"/>
    <property type="evidence" value="ECO:0007669"/>
    <property type="project" value="TreeGrafter"/>
</dbReference>
<dbReference type="SUPFAM" id="SSF55073">
    <property type="entry name" value="Nucleotide cyclase"/>
    <property type="match status" value="1"/>
</dbReference>
<sequence length="517" mass="56826">MQSDILLLTAAGTDTGLLLESLDGYAVTPCHDAREATLLCEQKDIYLALVEAELDATSGIDWFGATRTEHPHLSGLLIGNPVGEGLLRRALDAGFSGIIETPVRGEQLRAQVERAMALVRLQEENTRLRTLVPLYSLGEKFLQSASEEDVLDSLLNVVVEQTGAAQISVMLFDEEEACLRIAACRGMDEVLARSIRILPGDQIAGWVYARGRPVLLNRENQNDSIFAPLLKRPDIVAAISFPLKVRDRVLGVLNISRTESGTPYTEADIEMLAVICSQATMALENVRATRIMAEKIRMRTLFEQYVAPEVADLLLATDSNLLDLGEIRDVTVLFADIRNFTALVQHMELTELRSFLNAFFQIFTDAIFQHRGTVDKFMGDAVLAVFGAPILLENACLSAVRTALAIRSRFGGLRAQWASRCSEFDNVDLGIGITRGEMFLGNVGSSRRLDYTVIGSQVNIAQRLAAESTACQVYVTDIVRREIEPHVAVEHAGALRLRGVDQEIGVYAVHGDRVSAR</sequence>
<dbReference type="SUPFAM" id="SSF52172">
    <property type="entry name" value="CheY-like"/>
    <property type="match status" value="1"/>
</dbReference>
<dbReference type="KEGG" id="ddu:GF1_22020"/>
<keyword evidence="2" id="KW-0418">Kinase</keyword>
<evidence type="ECO:0000256" key="2">
    <source>
        <dbReference type="ARBA" id="ARBA00022777"/>
    </source>
</evidence>
<dbReference type="PANTHER" id="PTHR43081">
    <property type="entry name" value="ADENYLATE CYCLASE, TERMINAL-DIFFERENTIATION SPECIFIC-RELATED"/>
    <property type="match status" value="1"/>
</dbReference>
<organism evidence="4 5">
    <name type="scientific">Desulfolithobacter dissulfuricans</name>
    <dbReference type="NCBI Taxonomy" id="2795293"/>
    <lineage>
        <taxon>Bacteria</taxon>
        <taxon>Pseudomonadati</taxon>
        <taxon>Thermodesulfobacteriota</taxon>
        <taxon>Desulfobulbia</taxon>
        <taxon>Desulfobulbales</taxon>
        <taxon>Desulfobulbaceae</taxon>
        <taxon>Desulfolithobacter</taxon>
    </lineage>
</organism>
<keyword evidence="5" id="KW-1185">Reference proteome</keyword>
<accession>A0A915U1T0</accession>
<dbReference type="PROSITE" id="PS50125">
    <property type="entry name" value="GUANYLATE_CYCLASE_2"/>
    <property type="match status" value="1"/>
</dbReference>
<dbReference type="GO" id="GO:0035556">
    <property type="term" value="P:intracellular signal transduction"/>
    <property type="evidence" value="ECO:0007669"/>
    <property type="project" value="InterPro"/>
</dbReference>
<dbReference type="Gene3D" id="3.30.70.1230">
    <property type="entry name" value="Nucleotide cyclase"/>
    <property type="match status" value="1"/>
</dbReference>
<evidence type="ECO:0000313" key="4">
    <source>
        <dbReference type="EMBL" id="BCO09826.1"/>
    </source>
</evidence>
<reference evidence="4" key="1">
    <citation type="submission" date="2020-12" db="EMBL/GenBank/DDBJ databases">
        <title>Desulfobium dissulfuricans gen. nov., sp. nov., a novel mesophilic, sulfate-reducing bacterium isolated from a deep-sea hydrothermal vent.</title>
        <authorList>
            <person name="Hashimoto Y."/>
            <person name="Tame A."/>
            <person name="Sawayama S."/>
            <person name="Miyazaki J."/>
            <person name="Takai K."/>
            <person name="Nakagawa S."/>
        </authorList>
    </citation>
    <scope>NUCLEOTIDE SEQUENCE</scope>
    <source>
        <strain evidence="4">GF1</strain>
    </source>
</reference>
<dbReference type="Proteomes" id="UP001063350">
    <property type="component" value="Chromosome"/>
</dbReference>
<name>A0A915U1T0_9BACT</name>
<evidence type="ECO:0000313" key="5">
    <source>
        <dbReference type="Proteomes" id="UP001063350"/>
    </source>
</evidence>
<dbReference type="InterPro" id="IPR001054">
    <property type="entry name" value="A/G_cyclase"/>
</dbReference>
<dbReference type="SMART" id="SM00044">
    <property type="entry name" value="CYCc"/>
    <property type="match status" value="1"/>
</dbReference>
<dbReference type="PANTHER" id="PTHR43081:SF1">
    <property type="entry name" value="ADENYLATE CYCLASE, TERMINAL-DIFFERENTIATION SPECIFIC"/>
    <property type="match status" value="1"/>
</dbReference>
<dbReference type="InterPro" id="IPR003018">
    <property type="entry name" value="GAF"/>
</dbReference>
<dbReference type="SUPFAM" id="SSF55781">
    <property type="entry name" value="GAF domain-like"/>
    <property type="match status" value="1"/>
</dbReference>
<dbReference type="Gene3D" id="3.40.50.2300">
    <property type="match status" value="1"/>
</dbReference>
<dbReference type="Gene3D" id="3.30.450.40">
    <property type="match status" value="1"/>
</dbReference>
<feature type="domain" description="Guanylate cyclase" evidence="3">
    <location>
        <begin position="331"/>
        <end position="465"/>
    </location>
</feature>
<evidence type="ECO:0000256" key="1">
    <source>
        <dbReference type="ARBA" id="ARBA00022679"/>
    </source>
</evidence>
<keyword evidence="1" id="KW-0808">Transferase</keyword>
<dbReference type="RefSeq" id="WP_267926570.1">
    <property type="nucleotide sequence ID" value="NZ_AP024233.1"/>
</dbReference>
<dbReference type="AlphaFoldDB" id="A0A915U1T0"/>
<protein>
    <recommendedName>
        <fullName evidence="3">Guanylate cyclase domain-containing protein</fullName>
    </recommendedName>
</protein>
<dbReference type="GO" id="GO:0016301">
    <property type="term" value="F:kinase activity"/>
    <property type="evidence" value="ECO:0007669"/>
    <property type="project" value="UniProtKB-KW"/>
</dbReference>
<dbReference type="Pfam" id="PF00211">
    <property type="entry name" value="Guanylate_cyc"/>
    <property type="match status" value="1"/>
</dbReference>
<dbReference type="GO" id="GO:0004016">
    <property type="term" value="F:adenylate cyclase activity"/>
    <property type="evidence" value="ECO:0007669"/>
    <property type="project" value="UniProtKB-ARBA"/>
</dbReference>
<dbReference type="InterPro" id="IPR029016">
    <property type="entry name" value="GAF-like_dom_sf"/>
</dbReference>
<evidence type="ECO:0000259" key="3">
    <source>
        <dbReference type="PROSITE" id="PS50125"/>
    </source>
</evidence>
<dbReference type="InterPro" id="IPR029787">
    <property type="entry name" value="Nucleotide_cyclase"/>
</dbReference>
<dbReference type="EMBL" id="AP024233">
    <property type="protein sequence ID" value="BCO09826.1"/>
    <property type="molecule type" value="Genomic_DNA"/>
</dbReference>
<dbReference type="Pfam" id="PF13185">
    <property type="entry name" value="GAF_2"/>
    <property type="match status" value="1"/>
</dbReference>
<proteinExistence type="predicted"/>
<gene>
    <name evidence="4" type="ORF">GF1_22020</name>
</gene>
<dbReference type="InterPro" id="IPR050697">
    <property type="entry name" value="Adenylyl/Guanylyl_Cyclase_3/4"/>
</dbReference>
<dbReference type="InterPro" id="IPR011006">
    <property type="entry name" value="CheY-like_superfamily"/>
</dbReference>
<dbReference type="CDD" id="cd07302">
    <property type="entry name" value="CHD"/>
    <property type="match status" value="1"/>
</dbReference>